<reference evidence="2 4" key="1">
    <citation type="submission" date="2017-01" db="EMBL/GenBank/DDBJ databases">
        <authorList>
            <person name="Varghese N."/>
            <person name="Submissions S."/>
        </authorList>
    </citation>
    <scope>NUCLEOTIDE SEQUENCE [LARGE SCALE GENOMIC DNA]</scope>
    <source>
        <strain evidence="2 4">ATCC 27950</strain>
    </source>
</reference>
<gene>
    <name evidence="3" type="ORF">NCTC13560_01605</name>
    <name evidence="2" type="ORF">SAMN05421682_101475</name>
</gene>
<dbReference type="Proteomes" id="UP000255231">
    <property type="component" value="Unassembled WGS sequence"/>
</dbReference>
<dbReference type="AlphaFoldDB" id="A0A381F8S0"/>
<keyword evidence="1" id="KW-0472">Membrane</keyword>
<feature type="transmembrane region" description="Helical" evidence="1">
    <location>
        <begin position="100"/>
        <end position="119"/>
    </location>
</feature>
<feature type="transmembrane region" description="Helical" evidence="1">
    <location>
        <begin position="74"/>
        <end position="94"/>
    </location>
</feature>
<dbReference type="Proteomes" id="UP000185725">
    <property type="component" value="Unassembled WGS sequence"/>
</dbReference>
<organism evidence="3 5">
    <name type="scientific">Chryseobacterium indoltheticum</name>
    <dbReference type="NCBI Taxonomy" id="254"/>
    <lineage>
        <taxon>Bacteria</taxon>
        <taxon>Pseudomonadati</taxon>
        <taxon>Bacteroidota</taxon>
        <taxon>Flavobacteriia</taxon>
        <taxon>Flavobacteriales</taxon>
        <taxon>Weeksellaceae</taxon>
        <taxon>Chryseobacterium group</taxon>
        <taxon>Chryseobacterium</taxon>
    </lineage>
</organism>
<accession>A0A381F8S0</accession>
<name>A0A381F8S0_9FLAO</name>
<reference evidence="3 5" key="2">
    <citation type="submission" date="2018-06" db="EMBL/GenBank/DDBJ databases">
        <authorList>
            <consortium name="Pathogen Informatics"/>
            <person name="Doyle S."/>
        </authorList>
    </citation>
    <scope>NUCLEOTIDE SEQUENCE [LARGE SCALE GENOMIC DNA]</scope>
    <source>
        <strain evidence="3 5">NCTC13560</strain>
    </source>
</reference>
<evidence type="ECO:0000313" key="2">
    <source>
        <dbReference type="EMBL" id="SIP95766.1"/>
    </source>
</evidence>
<keyword evidence="4" id="KW-1185">Reference proteome</keyword>
<dbReference type="EMBL" id="UFVS01000001">
    <property type="protein sequence ID" value="SUX42844.1"/>
    <property type="molecule type" value="Genomic_DNA"/>
</dbReference>
<evidence type="ECO:0000313" key="4">
    <source>
        <dbReference type="Proteomes" id="UP000185725"/>
    </source>
</evidence>
<feature type="transmembrane region" description="Helical" evidence="1">
    <location>
        <begin position="42"/>
        <end position="62"/>
    </location>
</feature>
<keyword evidence="1" id="KW-1133">Transmembrane helix</keyword>
<proteinExistence type="predicted"/>
<protein>
    <submittedName>
        <fullName evidence="3">Uncharacterized protein</fullName>
    </submittedName>
</protein>
<dbReference type="EMBL" id="FTMF01000001">
    <property type="protein sequence ID" value="SIP95766.1"/>
    <property type="molecule type" value="Genomic_DNA"/>
</dbReference>
<feature type="transmembrane region" description="Helical" evidence="1">
    <location>
        <begin position="12"/>
        <end position="30"/>
    </location>
</feature>
<evidence type="ECO:0000313" key="3">
    <source>
        <dbReference type="EMBL" id="SUX42844.1"/>
    </source>
</evidence>
<evidence type="ECO:0000256" key="1">
    <source>
        <dbReference type="SAM" id="Phobius"/>
    </source>
</evidence>
<sequence length="131" mass="14875">MKNILLKSAEVIVFMSVMNFLLSVLTLNITNLPGGNFGMYPFLILIECLVVSIVAFLTVLIFKKRYNSILKIAILFQIIYVISLILSCFNPFKVDCVDNIFSLLLYVNSIIILLIIFLYSKIISSKNKKLS</sequence>
<evidence type="ECO:0000313" key="5">
    <source>
        <dbReference type="Proteomes" id="UP000255231"/>
    </source>
</evidence>
<keyword evidence="1" id="KW-0812">Transmembrane</keyword>